<feature type="transmembrane region" description="Helical" evidence="7">
    <location>
        <begin position="398"/>
        <end position="416"/>
    </location>
</feature>
<dbReference type="PANTHER" id="PTHR23515">
    <property type="entry name" value="HIGH-AFFINITY NITRATE TRANSPORTER 2.3"/>
    <property type="match status" value="1"/>
</dbReference>
<dbReference type="EMBL" id="JNSL01000008">
    <property type="protein sequence ID" value="KGA21354.1"/>
    <property type="molecule type" value="Genomic_DNA"/>
</dbReference>
<dbReference type="Pfam" id="PF07690">
    <property type="entry name" value="MFS_1"/>
    <property type="match status" value="1"/>
</dbReference>
<keyword evidence="4 7" id="KW-1133">Transmembrane helix</keyword>
<evidence type="ECO:0000256" key="5">
    <source>
        <dbReference type="ARBA" id="ARBA00023063"/>
    </source>
</evidence>
<dbReference type="GO" id="GO:0015112">
    <property type="term" value="F:nitrate transmembrane transporter activity"/>
    <property type="evidence" value="ECO:0007669"/>
    <property type="project" value="InterPro"/>
</dbReference>
<feature type="transmembrane region" description="Helical" evidence="7">
    <location>
        <begin position="133"/>
        <end position="156"/>
    </location>
</feature>
<feature type="domain" description="Major facilitator superfamily (MFS) profile" evidence="8">
    <location>
        <begin position="10"/>
        <end position="422"/>
    </location>
</feature>
<feature type="transmembrane region" description="Helical" evidence="7">
    <location>
        <begin position="327"/>
        <end position="352"/>
    </location>
</feature>
<organism evidence="9">
    <name type="scientific">freshwater metagenome</name>
    <dbReference type="NCBI Taxonomy" id="449393"/>
    <lineage>
        <taxon>unclassified sequences</taxon>
        <taxon>metagenomes</taxon>
        <taxon>ecological metagenomes</taxon>
    </lineage>
</organism>
<sequence length="438" mass="47945">MTSDTSQAKRVLILSTTAFTLMFAVWLQFGILSIPIQKEFQLSETQFYWLTAVPILNGSIWRLATGIWADKFGGRKVMLTILLLSAPPTFYLSQVHNTTALFICAFLIGIAGNAFSAGISWNSAWSSHEHIGFALGVFGAGNVGASVTKFIGPVLITSTAGAAYLGGLITGGWRVIPVVYGILILLMVAAIVLFTPTPDRKPAGTRSFRQELTPLKEIRVWRFSLYYVVVFGAYVALSSVLPKYFEDRYEVKLWTAALLTALFIFPASLLRPLGGALSDHFGARRIMYWTFTLMTLTSGLLMMPNGFITIDVLETKSASGQLEVMPWHLGLVPFTVVLVILGCSMGIGKAAVYKHIPEYFPSNVGAVGGLVGMLGALGGFFMLPLFGMVKKFTGLPTSPFIVLFALTVWCFAWMHLTIHRMLHEQSPHLATSFEKVSS</sequence>
<evidence type="ECO:0000256" key="7">
    <source>
        <dbReference type="SAM" id="Phobius"/>
    </source>
</evidence>
<comment type="caution">
    <text evidence="9">The sequence shown here is derived from an EMBL/GenBank/DDBJ whole genome shotgun (WGS) entry which is preliminary data.</text>
</comment>
<proteinExistence type="inferred from homology"/>
<feature type="transmembrane region" description="Helical" evidence="7">
    <location>
        <begin position="286"/>
        <end position="307"/>
    </location>
</feature>
<evidence type="ECO:0000259" key="8">
    <source>
        <dbReference type="PROSITE" id="PS50850"/>
    </source>
</evidence>
<comment type="similarity">
    <text evidence="2">Belongs to the major facilitator superfamily. Nitrate/nitrite porter (TC 2.A.1.8) family.</text>
</comment>
<dbReference type="AlphaFoldDB" id="A0A094QGC8"/>
<dbReference type="InterPro" id="IPR011701">
    <property type="entry name" value="MFS"/>
</dbReference>
<feature type="transmembrane region" description="Helical" evidence="7">
    <location>
        <begin position="100"/>
        <end position="121"/>
    </location>
</feature>
<feature type="transmembrane region" description="Helical" evidence="7">
    <location>
        <begin position="176"/>
        <end position="199"/>
    </location>
</feature>
<dbReference type="CDD" id="cd17341">
    <property type="entry name" value="MFS_NRT2_like"/>
    <property type="match status" value="1"/>
</dbReference>
<reference evidence="9" key="1">
    <citation type="submission" date="2014-06" db="EMBL/GenBank/DDBJ databases">
        <title>Key roles for freshwater Actinobacteria revealed by deep metagenomic sequencing.</title>
        <authorList>
            <person name="Ghai R."/>
            <person name="Mizuno C.M."/>
            <person name="Picazo A."/>
            <person name="Camacho A."/>
            <person name="Rodriguez-Valera F."/>
        </authorList>
    </citation>
    <scope>NUCLEOTIDE SEQUENCE</scope>
</reference>
<evidence type="ECO:0000256" key="3">
    <source>
        <dbReference type="ARBA" id="ARBA00022692"/>
    </source>
</evidence>
<evidence type="ECO:0000256" key="4">
    <source>
        <dbReference type="ARBA" id="ARBA00022989"/>
    </source>
</evidence>
<comment type="subcellular location">
    <subcellularLocation>
        <location evidence="1">Membrane</location>
        <topology evidence="1">Multi-pass membrane protein</topology>
    </subcellularLocation>
</comment>
<feature type="transmembrane region" description="Helical" evidence="7">
    <location>
        <begin position="364"/>
        <end position="386"/>
    </location>
</feature>
<feature type="transmembrane region" description="Helical" evidence="7">
    <location>
        <begin position="253"/>
        <end position="274"/>
    </location>
</feature>
<feature type="transmembrane region" description="Helical" evidence="7">
    <location>
        <begin position="12"/>
        <end position="34"/>
    </location>
</feature>
<dbReference type="SUPFAM" id="SSF103473">
    <property type="entry name" value="MFS general substrate transporter"/>
    <property type="match status" value="1"/>
</dbReference>
<dbReference type="InterPro" id="IPR020846">
    <property type="entry name" value="MFS_dom"/>
</dbReference>
<evidence type="ECO:0000256" key="6">
    <source>
        <dbReference type="ARBA" id="ARBA00023136"/>
    </source>
</evidence>
<gene>
    <name evidence="9" type="ORF">GM51_2520</name>
</gene>
<evidence type="ECO:0000313" key="9">
    <source>
        <dbReference type="EMBL" id="KGA21354.1"/>
    </source>
</evidence>
<dbReference type="InterPro" id="IPR044772">
    <property type="entry name" value="NO3_transporter"/>
</dbReference>
<dbReference type="Gene3D" id="1.20.1250.20">
    <property type="entry name" value="MFS general substrate transporter like domains"/>
    <property type="match status" value="2"/>
</dbReference>
<dbReference type="GO" id="GO:0042128">
    <property type="term" value="P:nitrate assimilation"/>
    <property type="evidence" value="ECO:0007669"/>
    <property type="project" value="UniProtKB-KW"/>
</dbReference>
<dbReference type="GO" id="GO:0016020">
    <property type="term" value="C:membrane"/>
    <property type="evidence" value="ECO:0007669"/>
    <property type="project" value="UniProtKB-SubCell"/>
</dbReference>
<keyword evidence="6 7" id="KW-0472">Membrane</keyword>
<keyword evidence="3 7" id="KW-0812">Transmembrane</keyword>
<keyword evidence="5" id="KW-0534">Nitrate assimilation</keyword>
<evidence type="ECO:0000256" key="2">
    <source>
        <dbReference type="ARBA" id="ARBA00008432"/>
    </source>
</evidence>
<evidence type="ECO:0000256" key="1">
    <source>
        <dbReference type="ARBA" id="ARBA00004141"/>
    </source>
</evidence>
<feature type="transmembrane region" description="Helical" evidence="7">
    <location>
        <begin position="220"/>
        <end position="241"/>
    </location>
</feature>
<dbReference type="PROSITE" id="PS50850">
    <property type="entry name" value="MFS"/>
    <property type="match status" value="1"/>
</dbReference>
<accession>A0A094QGC8</accession>
<dbReference type="InterPro" id="IPR036259">
    <property type="entry name" value="MFS_trans_sf"/>
</dbReference>
<name>A0A094QGC8_9ZZZZ</name>
<protein>
    <recommendedName>
        <fullName evidence="8">Major facilitator superfamily (MFS) profile domain-containing protein</fullName>
    </recommendedName>
</protein>